<evidence type="ECO:0000256" key="6">
    <source>
        <dbReference type="ARBA" id="ARBA00023049"/>
    </source>
</evidence>
<dbReference type="InterPro" id="IPR024079">
    <property type="entry name" value="MetalloPept_cat_dom_sf"/>
</dbReference>
<dbReference type="Gene3D" id="3.40.390.10">
    <property type="entry name" value="Collagenase (Catalytic Domain)"/>
    <property type="match status" value="1"/>
</dbReference>
<comment type="caution">
    <text evidence="9">The sequence shown here is derived from an EMBL/GenBank/DDBJ whole genome shotgun (WGS) entry which is preliminary data.</text>
</comment>
<keyword evidence="2 7" id="KW-0645">Protease</keyword>
<dbReference type="InterPro" id="IPR045090">
    <property type="entry name" value="Pept_M3A_M3B"/>
</dbReference>
<dbReference type="SUPFAM" id="SSF55486">
    <property type="entry name" value="Metalloproteases ('zincins'), catalytic domain"/>
    <property type="match status" value="1"/>
</dbReference>
<evidence type="ECO:0000256" key="2">
    <source>
        <dbReference type="ARBA" id="ARBA00022670"/>
    </source>
</evidence>
<dbReference type="GO" id="GO:0004180">
    <property type="term" value="F:carboxypeptidase activity"/>
    <property type="evidence" value="ECO:0007669"/>
    <property type="project" value="TreeGrafter"/>
</dbReference>
<comment type="cofactor">
    <cofactor evidence="7">
        <name>Zn(2+)</name>
        <dbReference type="ChEBI" id="CHEBI:29105"/>
    </cofactor>
    <text evidence="7">Binds 1 zinc ion.</text>
</comment>
<keyword evidence="6 7" id="KW-0482">Metalloprotease</keyword>
<dbReference type="InterPro" id="IPR024077">
    <property type="entry name" value="Neurolysin/TOP_dom2"/>
</dbReference>
<reference evidence="9" key="1">
    <citation type="journal article" date="2014" name="Int. J. Syst. Evol. Microbiol.">
        <title>Complete genome sequence of Corynebacterium casei LMG S-19264T (=DSM 44701T), isolated from a smear-ripened cheese.</title>
        <authorList>
            <consortium name="US DOE Joint Genome Institute (JGI-PGF)"/>
            <person name="Walter F."/>
            <person name="Albersmeier A."/>
            <person name="Kalinowski J."/>
            <person name="Ruckert C."/>
        </authorList>
    </citation>
    <scope>NUCLEOTIDE SEQUENCE</scope>
    <source>
        <strain evidence="9">CGMCC 1.15519</strain>
    </source>
</reference>
<evidence type="ECO:0000256" key="1">
    <source>
        <dbReference type="ARBA" id="ARBA00006040"/>
    </source>
</evidence>
<dbReference type="InterPro" id="IPR034005">
    <property type="entry name" value="M3A_DCP"/>
</dbReference>
<evidence type="ECO:0000256" key="4">
    <source>
        <dbReference type="ARBA" id="ARBA00022801"/>
    </source>
</evidence>
<dbReference type="RefSeq" id="WP_243450571.1">
    <property type="nucleotide sequence ID" value="NZ_BMJM01000003.1"/>
</dbReference>
<dbReference type="Proteomes" id="UP000635071">
    <property type="component" value="Unassembled WGS sequence"/>
</dbReference>
<evidence type="ECO:0000313" key="9">
    <source>
        <dbReference type="EMBL" id="GGE07151.1"/>
    </source>
</evidence>
<evidence type="ECO:0000313" key="10">
    <source>
        <dbReference type="Proteomes" id="UP000635071"/>
    </source>
</evidence>
<gene>
    <name evidence="9" type="primary">dcp</name>
    <name evidence="9" type="ORF">GCM10011529_11930</name>
</gene>
<name>A0A916ZP12_9SPHN</name>
<reference evidence="9" key="2">
    <citation type="submission" date="2020-09" db="EMBL/GenBank/DDBJ databases">
        <authorList>
            <person name="Sun Q."/>
            <person name="Zhou Y."/>
        </authorList>
    </citation>
    <scope>NUCLEOTIDE SEQUENCE</scope>
    <source>
        <strain evidence="9">CGMCC 1.15519</strain>
    </source>
</reference>
<dbReference type="GO" id="GO:0006508">
    <property type="term" value="P:proteolysis"/>
    <property type="evidence" value="ECO:0007669"/>
    <property type="project" value="UniProtKB-KW"/>
</dbReference>
<organism evidence="9 10">
    <name type="scientific">Sandarakinorhabdus glacialis</name>
    <dbReference type="NCBI Taxonomy" id="1614636"/>
    <lineage>
        <taxon>Bacteria</taxon>
        <taxon>Pseudomonadati</taxon>
        <taxon>Pseudomonadota</taxon>
        <taxon>Alphaproteobacteria</taxon>
        <taxon>Sphingomonadales</taxon>
        <taxon>Sphingosinicellaceae</taxon>
        <taxon>Sandarakinorhabdus</taxon>
    </lineage>
</organism>
<feature type="domain" description="Peptidase M3A/M3B catalytic" evidence="8">
    <location>
        <begin position="239"/>
        <end position="670"/>
    </location>
</feature>
<dbReference type="GO" id="GO:0005829">
    <property type="term" value="C:cytosol"/>
    <property type="evidence" value="ECO:0007669"/>
    <property type="project" value="TreeGrafter"/>
</dbReference>
<protein>
    <submittedName>
        <fullName evidence="9">Peptidase M3</fullName>
    </submittedName>
</protein>
<comment type="similarity">
    <text evidence="1 7">Belongs to the peptidase M3 family.</text>
</comment>
<dbReference type="InterPro" id="IPR001567">
    <property type="entry name" value="Pept_M3A_M3B_dom"/>
</dbReference>
<evidence type="ECO:0000256" key="7">
    <source>
        <dbReference type="RuleBase" id="RU003435"/>
    </source>
</evidence>
<dbReference type="Pfam" id="PF01432">
    <property type="entry name" value="Peptidase_M3"/>
    <property type="match status" value="1"/>
</dbReference>
<accession>A0A916ZP12</accession>
<keyword evidence="10" id="KW-1185">Reference proteome</keyword>
<dbReference type="GO" id="GO:0046872">
    <property type="term" value="F:metal ion binding"/>
    <property type="evidence" value="ECO:0007669"/>
    <property type="project" value="UniProtKB-UniRule"/>
</dbReference>
<evidence type="ECO:0000259" key="8">
    <source>
        <dbReference type="Pfam" id="PF01432"/>
    </source>
</evidence>
<dbReference type="Gene3D" id="1.10.1370.10">
    <property type="entry name" value="Neurolysin, domain 3"/>
    <property type="match status" value="1"/>
</dbReference>
<keyword evidence="4 7" id="KW-0378">Hydrolase</keyword>
<dbReference type="PANTHER" id="PTHR43660">
    <property type="entry name" value="DIPEPTIDYL CARBOXYPEPTIDASE"/>
    <property type="match status" value="1"/>
</dbReference>
<dbReference type="AlphaFoldDB" id="A0A916ZP12"/>
<keyword evidence="5 7" id="KW-0862">Zinc</keyword>
<dbReference type="EMBL" id="BMJM01000003">
    <property type="protein sequence ID" value="GGE07151.1"/>
    <property type="molecule type" value="Genomic_DNA"/>
</dbReference>
<keyword evidence="3 7" id="KW-0479">Metal-binding</keyword>
<dbReference type="GO" id="GO:0004222">
    <property type="term" value="F:metalloendopeptidase activity"/>
    <property type="evidence" value="ECO:0007669"/>
    <property type="project" value="InterPro"/>
</dbReference>
<evidence type="ECO:0000256" key="3">
    <source>
        <dbReference type="ARBA" id="ARBA00022723"/>
    </source>
</evidence>
<proteinExistence type="inferred from homology"/>
<sequence length="672" mass="72951">MPDQETIILTNPLLAEWDGVWGAPRFDLFAADDFIPALTAAMALNRAEIEAIATNPAPADFDNSIAAMERAGAALAQVRRVFWMLASAQSTPDIRRIESAIGEMLTRHGTALGHDPRLFERVAAVCNGRDQAALDGEQLRLLENSYRGFIAGGAQLGGEAKARFAAIDERLQALSTAFGQNVLAAGAEWELWLDRADLDGLPDSLCASAAQRAAGAGQPGRFLFTLDRGDFENILGFSARRDMRETMWRAFTGRCDGGDRDNRPLIGEILALRRERAELLGFASFAHYKLDDSMAKTPAAAAALLERVWLKAHGRALDELAELQEFADAEGAAFELAAWDVRFYAEQVRRTRYALDGAAVRTHLTLEAVRAAAFGAAGRLYGLRFDRREDLAVYHPCVAAWAITNSDGTPAGLLFTDDIARAEKHGGAWMGSLRVQEKLDGRVQPVIYTVANFAAAPPGEATRLSLDEARTLFHEFGHAMHGLLSDVTYPSLAGTSVARDFVEFPSKFMEHWITAPEVLAGFGVPDALISAIGRAGTYGEGIATLEFLASAIVDLEIHVGQLGDWQSVEVAALERLGLPAAIAMRHRLPHFTHVFDGGYAAAYYSYLWSEVLDADAFEAFTEAGNIFDPVLAARFRSEILAQGDARDPALSFAAFRGRAPLEDALLRARGLA</sequence>
<dbReference type="PANTHER" id="PTHR43660:SF1">
    <property type="entry name" value="DIPEPTIDYL CARBOXYPEPTIDASE"/>
    <property type="match status" value="1"/>
</dbReference>
<dbReference type="CDD" id="cd06456">
    <property type="entry name" value="M3A_DCP"/>
    <property type="match status" value="1"/>
</dbReference>
<evidence type="ECO:0000256" key="5">
    <source>
        <dbReference type="ARBA" id="ARBA00022833"/>
    </source>
</evidence>